<name>A0ABQ4Q9M0_9BURK</name>
<dbReference type="Proteomes" id="UP000887222">
    <property type="component" value="Unassembled WGS sequence"/>
</dbReference>
<protein>
    <submittedName>
        <fullName evidence="1">Uncharacterized protein</fullName>
    </submittedName>
</protein>
<evidence type="ECO:0000313" key="1">
    <source>
        <dbReference type="EMBL" id="GIZ53913.1"/>
    </source>
</evidence>
<reference evidence="1 2" key="1">
    <citation type="journal article" date="2022" name="Int. J. Syst. Evol. Microbiol.">
        <title>Noviherbaspirillum aridicola sp. nov., isolated from an arid soil in Pakistan.</title>
        <authorList>
            <person name="Khan I.U."/>
            <person name="Saqib M."/>
            <person name="Amin A."/>
            <person name="Hussain F."/>
            <person name="Li L."/>
            <person name="Liu Y.H."/>
            <person name="Fang B.Z."/>
            <person name="Ahmed I."/>
            <person name="Li W.J."/>
        </authorList>
    </citation>
    <scope>NUCLEOTIDE SEQUENCE [LARGE SCALE GENOMIC DNA]</scope>
    <source>
        <strain evidence="1 2">NCCP-691</strain>
    </source>
</reference>
<keyword evidence="2" id="KW-1185">Reference proteome</keyword>
<comment type="caution">
    <text evidence="1">The sequence shown here is derived from an EMBL/GenBank/DDBJ whole genome shotgun (WGS) entry which is preliminary data.</text>
</comment>
<sequence>MTRYTSVDTFLDTLATAIEAGDLRRANFASALISSEWARLVAELAESSKPVKQSQVQPFQFIGILPPEQSPGSFTYAQLSRGIKARLEQVAFAQEHIRGFLGPKH</sequence>
<proteinExistence type="predicted"/>
<accession>A0ABQ4Q9M0</accession>
<gene>
    <name evidence="1" type="ORF">NCCP691_39270</name>
</gene>
<evidence type="ECO:0000313" key="2">
    <source>
        <dbReference type="Proteomes" id="UP000887222"/>
    </source>
</evidence>
<dbReference type="EMBL" id="BPMK01000022">
    <property type="protein sequence ID" value="GIZ53913.1"/>
    <property type="molecule type" value="Genomic_DNA"/>
</dbReference>
<organism evidence="1 2">
    <name type="scientific">Noviherbaspirillum aridicola</name>
    <dbReference type="NCBI Taxonomy" id="2849687"/>
    <lineage>
        <taxon>Bacteria</taxon>
        <taxon>Pseudomonadati</taxon>
        <taxon>Pseudomonadota</taxon>
        <taxon>Betaproteobacteria</taxon>
        <taxon>Burkholderiales</taxon>
        <taxon>Oxalobacteraceae</taxon>
        <taxon>Noviherbaspirillum</taxon>
    </lineage>
</organism>